<name>A0A0A9A5I0_ARUDO</name>
<protein>
    <submittedName>
        <fullName evidence="1">Uncharacterized protein</fullName>
    </submittedName>
</protein>
<proteinExistence type="predicted"/>
<sequence>MRCAGPRAAASAAE</sequence>
<reference evidence="1" key="1">
    <citation type="submission" date="2014-09" db="EMBL/GenBank/DDBJ databases">
        <authorList>
            <person name="Magalhaes I.L.F."/>
            <person name="Oliveira U."/>
            <person name="Santos F.R."/>
            <person name="Vidigal T.H.D.A."/>
            <person name="Brescovit A.D."/>
            <person name="Santos A.J."/>
        </authorList>
    </citation>
    <scope>NUCLEOTIDE SEQUENCE</scope>
    <source>
        <tissue evidence="1">Shoot tissue taken approximately 20 cm above the soil surface</tissue>
    </source>
</reference>
<reference evidence="1" key="2">
    <citation type="journal article" date="2015" name="Data Brief">
        <title>Shoot transcriptome of the giant reed, Arundo donax.</title>
        <authorList>
            <person name="Barrero R.A."/>
            <person name="Guerrero F.D."/>
            <person name="Moolhuijzen P."/>
            <person name="Goolsby J.A."/>
            <person name="Tidwell J."/>
            <person name="Bellgard S.E."/>
            <person name="Bellgard M.I."/>
        </authorList>
    </citation>
    <scope>NUCLEOTIDE SEQUENCE</scope>
    <source>
        <tissue evidence="1">Shoot tissue taken approximately 20 cm above the soil surface</tissue>
    </source>
</reference>
<accession>A0A0A9A5I0</accession>
<dbReference type="EMBL" id="GBRH01252737">
    <property type="protein sequence ID" value="JAD45158.1"/>
    <property type="molecule type" value="Transcribed_RNA"/>
</dbReference>
<organism evidence="1">
    <name type="scientific">Arundo donax</name>
    <name type="common">Giant reed</name>
    <name type="synonym">Donax arundinaceus</name>
    <dbReference type="NCBI Taxonomy" id="35708"/>
    <lineage>
        <taxon>Eukaryota</taxon>
        <taxon>Viridiplantae</taxon>
        <taxon>Streptophyta</taxon>
        <taxon>Embryophyta</taxon>
        <taxon>Tracheophyta</taxon>
        <taxon>Spermatophyta</taxon>
        <taxon>Magnoliopsida</taxon>
        <taxon>Liliopsida</taxon>
        <taxon>Poales</taxon>
        <taxon>Poaceae</taxon>
        <taxon>PACMAD clade</taxon>
        <taxon>Arundinoideae</taxon>
        <taxon>Arundineae</taxon>
        <taxon>Arundo</taxon>
    </lineage>
</organism>
<evidence type="ECO:0000313" key="1">
    <source>
        <dbReference type="EMBL" id="JAD45158.1"/>
    </source>
</evidence>